<dbReference type="Pfam" id="PF07686">
    <property type="entry name" value="V-set"/>
    <property type="match status" value="1"/>
</dbReference>
<dbReference type="CDD" id="cd00099">
    <property type="entry name" value="IgV"/>
    <property type="match status" value="1"/>
</dbReference>
<dbReference type="GO" id="GO:0002250">
    <property type="term" value="P:adaptive immune response"/>
    <property type="evidence" value="ECO:0007669"/>
    <property type="project" value="UniProtKB-KW"/>
</dbReference>
<reference evidence="8" key="2">
    <citation type="submission" date="2025-09" db="UniProtKB">
        <authorList>
            <consortium name="Ensembl"/>
        </authorList>
    </citation>
    <scope>IDENTIFICATION</scope>
</reference>
<evidence type="ECO:0000313" key="9">
    <source>
        <dbReference type="Proteomes" id="UP000694403"/>
    </source>
</evidence>
<keyword evidence="9" id="KW-1185">Reference proteome</keyword>
<keyword evidence="5" id="KW-0393">Immunoglobulin domain</keyword>
<dbReference type="PANTHER" id="PTHR19343:SF24">
    <property type="entry name" value="T CELL RECEPTOR ALPHA VARIABLE 29_DELTA VARIABLE 5"/>
    <property type="match status" value="1"/>
</dbReference>
<protein>
    <recommendedName>
        <fullName evidence="7">Ig-like domain-containing protein</fullName>
    </recommendedName>
</protein>
<reference evidence="8" key="1">
    <citation type="submission" date="2025-08" db="UniProtKB">
        <authorList>
            <consortium name="Ensembl"/>
        </authorList>
    </citation>
    <scope>IDENTIFICATION</scope>
</reference>
<evidence type="ECO:0000256" key="5">
    <source>
        <dbReference type="ARBA" id="ARBA00023319"/>
    </source>
</evidence>
<organism evidence="8 9">
    <name type="scientific">Chelydra serpentina</name>
    <name type="common">Snapping turtle</name>
    <name type="synonym">Testudo serpentina</name>
    <dbReference type="NCBI Taxonomy" id="8475"/>
    <lineage>
        <taxon>Eukaryota</taxon>
        <taxon>Metazoa</taxon>
        <taxon>Chordata</taxon>
        <taxon>Craniata</taxon>
        <taxon>Vertebrata</taxon>
        <taxon>Euteleostomi</taxon>
        <taxon>Archelosauria</taxon>
        <taxon>Testudinata</taxon>
        <taxon>Testudines</taxon>
        <taxon>Cryptodira</taxon>
        <taxon>Durocryptodira</taxon>
        <taxon>Americhelydia</taxon>
        <taxon>Chelydroidea</taxon>
        <taxon>Chelydridae</taxon>
        <taxon>Chelydra</taxon>
    </lineage>
</organism>
<dbReference type="SMART" id="SM00406">
    <property type="entry name" value="IGv"/>
    <property type="match status" value="1"/>
</dbReference>
<dbReference type="InterPro" id="IPR003599">
    <property type="entry name" value="Ig_sub"/>
</dbReference>
<dbReference type="GO" id="GO:0042101">
    <property type="term" value="C:T cell receptor complex"/>
    <property type="evidence" value="ECO:0007669"/>
    <property type="project" value="UniProtKB-KW"/>
</dbReference>
<evidence type="ECO:0000256" key="4">
    <source>
        <dbReference type="ARBA" id="ARBA00023170"/>
    </source>
</evidence>
<keyword evidence="2" id="KW-0391">Immunity</keyword>
<accession>A0A8C3SC10</accession>
<evidence type="ECO:0000256" key="3">
    <source>
        <dbReference type="ARBA" id="ARBA00023130"/>
    </source>
</evidence>
<dbReference type="Gene3D" id="2.60.40.10">
    <property type="entry name" value="Immunoglobulins"/>
    <property type="match status" value="1"/>
</dbReference>
<evidence type="ECO:0000256" key="2">
    <source>
        <dbReference type="ARBA" id="ARBA00022859"/>
    </source>
</evidence>
<dbReference type="PROSITE" id="PS50835">
    <property type="entry name" value="IG_LIKE"/>
    <property type="match status" value="1"/>
</dbReference>
<dbReference type="InterPro" id="IPR051006">
    <property type="entry name" value="TCR_variable_domain"/>
</dbReference>
<dbReference type="Ensembl" id="ENSCSRT00000012516.1">
    <property type="protein sequence ID" value="ENSCSRP00000012045.1"/>
    <property type="gene ID" value="ENSCSRG00000009028.1"/>
</dbReference>
<dbReference type="InterPro" id="IPR013106">
    <property type="entry name" value="Ig_V-set"/>
</dbReference>
<dbReference type="InterPro" id="IPR007110">
    <property type="entry name" value="Ig-like_dom"/>
</dbReference>
<name>A0A8C3SC10_CHESE</name>
<evidence type="ECO:0000256" key="1">
    <source>
        <dbReference type="ARBA" id="ARBA00022729"/>
    </source>
</evidence>
<keyword evidence="1" id="KW-0732">Signal</keyword>
<sequence>ELFSCLLSPGQSSVAGNSVTQTPASLSAREGQRVKLTCQYSSSYSSYALDWFQERPGKQPLFLIGRFSYNLERKSDSVAPRFSAQLDTGAKSLTLSIDGAQRADSAVYFCALWDPPWAGEALSDLA</sequence>
<keyword evidence="3" id="KW-1064">Adaptive immunity</keyword>
<evidence type="ECO:0000313" key="8">
    <source>
        <dbReference type="Ensembl" id="ENSCSRP00000012045.1"/>
    </source>
</evidence>
<keyword evidence="6" id="KW-1279">T cell receptor</keyword>
<feature type="domain" description="Ig-like" evidence="7">
    <location>
        <begin position="9"/>
        <end position="110"/>
    </location>
</feature>
<dbReference type="InterPro" id="IPR036179">
    <property type="entry name" value="Ig-like_dom_sf"/>
</dbReference>
<keyword evidence="4" id="KW-0675">Receptor</keyword>
<dbReference type="AlphaFoldDB" id="A0A8C3SC10"/>
<dbReference type="SMART" id="SM00409">
    <property type="entry name" value="IG"/>
    <property type="match status" value="1"/>
</dbReference>
<proteinExistence type="predicted"/>
<dbReference type="PANTHER" id="PTHR19343">
    <property type="entry name" value="T CELL RECEPTOR ALPHA VARIABLE 1-2"/>
    <property type="match status" value="1"/>
</dbReference>
<dbReference type="Proteomes" id="UP000694403">
    <property type="component" value="Unplaced"/>
</dbReference>
<evidence type="ECO:0000259" key="7">
    <source>
        <dbReference type="PROSITE" id="PS50835"/>
    </source>
</evidence>
<evidence type="ECO:0000256" key="6">
    <source>
        <dbReference type="ARBA" id="ARBA00043266"/>
    </source>
</evidence>
<dbReference type="GO" id="GO:0042605">
    <property type="term" value="F:peptide antigen binding"/>
    <property type="evidence" value="ECO:0007669"/>
    <property type="project" value="TreeGrafter"/>
</dbReference>
<dbReference type="SUPFAM" id="SSF48726">
    <property type="entry name" value="Immunoglobulin"/>
    <property type="match status" value="1"/>
</dbReference>
<dbReference type="InterPro" id="IPR013783">
    <property type="entry name" value="Ig-like_fold"/>
</dbReference>